<organism evidence="3 4">
    <name type="scientific">Cellulomonas septica</name>
    <dbReference type="NCBI Taxonomy" id="285080"/>
    <lineage>
        <taxon>Bacteria</taxon>
        <taxon>Bacillati</taxon>
        <taxon>Actinomycetota</taxon>
        <taxon>Actinomycetes</taxon>
        <taxon>Micrococcales</taxon>
        <taxon>Cellulomonadaceae</taxon>
        <taxon>Cellulomonas</taxon>
    </lineage>
</organism>
<evidence type="ECO:0000259" key="2">
    <source>
        <dbReference type="Pfam" id="PF08327"/>
    </source>
</evidence>
<comment type="similarity">
    <text evidence="1">Belongs to the AHA1 family.</text>
</comment>
<reference evidence="3 4" key="1">
    <citation type="submission" date="2020-04" db="EMBL/GenBank/DDBJ databases">
        <title>MicrobeNet Type strains.</title>
        <authorList>
            <person name="Nicholson A.C."/>
        </authorList>
    </citation>
    <scope>NUCLEOTIDE SEQUENCE [LARGE SCALE GENOMIC DNA]</scope>
    <source>
        <strain evidence="3 4">ATCC BAA-787</strain>
    </source>
</reference>
<evidence type="ECO:0000256" key="1">
    <source>
        <dbReference type="ARBA" id="ARBA00006817"/>
    </source>
</evidence>
<protein>
    <recommendedName>
        <fullName evidence="2">Activator of Hsp90 ATPase homologue 1/2-like C-terminal domain-containing protein</fullName>
    </recommendedName>
</protein>
<dbReference type="Proteomes" id="UP000777774">
    <property type="component" value="Unassembled WGS sequence"/>
</dbReference>
<dbReference type="EMBL" id="JAAXOY010000033">
    <property type="protein sequence ID" value="NKY38514.1"/>
    <property type="molecule type" value="Genomic_DNA"/>
</dbReference>
<dbReference type="Pfam" id="PF08327">
    <property type="entry name" value="AHSA1"/>
    <property type="match status" value="1"/>
</dbReference>
<evidence type="ECO:0000313" key="4">
    <source>
        <dbReference type="Proteomes" id="UP000777774"/>
    </source>
</evidence>
<feature type="domain" description="Activator of Hsp90 ATPase homologue 1/2-like C-terminal" evidence="2">
    <location>
        <begin position="16"/>
        <end position="153"/>
    </location>
</feature>
<proteinExistence type="inferred from homology"/>
<dbReference type="Gene3D" id="3.30.530.20">
    <property type="match status" value="1"/>
</dbReference>
<dbReference type="InterPro" id="IPR013538">
    <property type="entry name" value="ASHA1/2-like_C"/>
</dbReference>
<dbReference type="SUPFAM" id="SSF55961">
    <property type="entry name" value="Bet v1-like"/>
    <property type="match status" value="1"/>
</dbReference>
<sequence>MPLVPPPVRQSTLVRAPLARTFDVFVTELGAWWPVDPFSIGTDRVRDVTVDPRVGGDVVETWDDGSTHTWGRMVTWDRPHGFTMSWSITPEPTEVELTFRALGPSLTRVAVEHRGWERMTEAQLEAACALPGGYRGGAFVRGWGVVLDALASHAAGDAAAGAESEGGER</sequence>
<keyword evidence="4" id="KW-1185">Reference proteome</keyword>
<dbReference type="InterPro" id="IPR023393">
    <property type="entry name" value="START-like_dom_sf"/>
</dbReference>
<accession>A0ABX1JW48</accession>
<evidence type="ECO:0000313" key="3">
    <source>
        <dbReference type="EMBL" id="NKY38514.1"/>
    </source>
</evidence>
<comment type="caution">
    <text evidence="3">The sequence shown here is derived from an EMBL/GenBank/DDBJ whole genome shotgun (WGS) entry which is preliminary data.</text>
</comment>
<name>A0ABX1JW48_9CELL</name>
<gene>
    <name evidence="3" type="ORF">HGA02_02960</name>
</gene>